<accession>A0A7S2DPP8</accession>
<keyword evidence="2" id="KW-0150">Chloroplast</keyword>
<dbReference type="GO" id="GO:0009507">
    <property type="term" value="C:chloroplast"/>
    <property type="evidence" value="ECO:0007669"/>
    <property type="project" value="UniProtKB-SubCell"/>
</dbReference>
<evidence type="ECO:0000313" key="6">
    <source>
        <dbReference type="EMBL" id="CAD9460714.1"/>
    </source>
</evidence>
<gene>
    <name evidence="6" type="ORF">CBRE1094_LOCUS19525</name>
</gene>
<dbReference type="GO" id="GO:0016020">
    <property type="term" value="C:membrane"/>
    <property type="evidence" value="ECO:0007669"/>
    <property type="project" value="InterPro"/>
</dbReference>
<dbReference type="Pfam" id="PF00504">
    <property type="entry name" value="Chloroa_b-bind"/>
    <property type="match status" value="1"/>
</dbReference>
<dbReference type="EMBL" id="HBGU01035600">
    <property type="protein sequence ID" value="CAD9460714.1"/>
    <property type="molecule type" value="Transcribed_RNA"/>
</dbReference>
<dbReference type="InterPro" id="IPR001344">
    <property type="entry name" value="Chloro_AB-bd_pln"/>
</dbReference>
<sequence>MAPSTVRTVSPVMETAAELEALATKLNPIVGYWDPMNLVDYDQFSVGQDASIGFLRQAEIKHGRVAMAAFVGYIVQANGICFPWGLTGETSFADISAAGGPPDQWDALPTAAKLQILLFIGFLEISSESTYILEQSGMKHYMKGGKPGAFPSIKSIYPHPIPLDLFDPFGLSKNASPEKKAKGLLAEINNGRLAQLGIMGFLAESKVPGSVPALSGIVKPYAGEVMAPFSAGDAGLPFVKDMLALAMF</sequence>
<keyword evidence="5" id="KW-0148">Chlorophyll</keyword>
<keyword evidence="4" id="KW-0934">Plastid</keyword>
<name>A0A7S2DPP8_9EUKA</name>
<evidence type="ECO:0000256" key="5">
    <source>
        <dbReference type="PIRSR" id="PIRSR601344-1"/>
    </source>
</evidence>
<feature type="binding site" evidence="5">
    <location>
        <position position="192"/>
    </location>
    <ligand>
        <name>chlorophyll a</name>
        <dbReference type="ChEBI" id="CHEBI:58416"/>
        <label>1</label>
    </ligand>
</feature>
<feature type="binding site" evidence="5">
    <location>
        <position position="62"/>
    </location>
    <ligand>
        <name>chlorophyll a</name>
        <dbReference type="ChEBI" id="CHEBI:58416"/>
        <label>1</label>
    </ligand>
</feature>
<keyword evidence="5" id="KW-0157">Chromophore</keyword>
<evidence type="ECO:0000256" key="3">
    <source>
        <dbReference type="ARBA" id="ARBA00022531"/>
    </source>
</evidence>
<organism evidence="6">
    <name type="scientific">Haptolina brevifila</name>
    <dbReference type="NCBI Taxonomy" id="156173"/>
    <lineage>
        <taxon>Eukaryota</taxon>
        <taxon>Haptista</taxon>
        <taxon>Haptophyta</taxon>
        <taxon>Prymnesiophyceae</taxon>
        <taxon>Prymnesiales</taxon>
        <taxon>Prymnesiaceae</taxon>
        <taxon>Haptolina</taxon>
    </lineage>
</organism>
<dbReference type="InterPro" id="IPR022796">
    <property type="entry name" value="Chloroa_b-bind"/>
</dbReference>
<dbReference type="PANTHER" id="PTHR21649">
    <property type="entry name" value="CHLOROPHYLL A/B BINDING PROTEIN"/>
    <property type="match status" value="1"/>
</dbReference>
<dbReference type="SUPFAM" id="SSF103511">
    <property type="entry name" value="Chlorophyll a-b binding protein"/>
    <property type="match status" value="1"/>
</dbReference>
<proteinExistence type="predicted"/>
<feature type="binding site" description="axial binding residue" evidence="5">
    <location>
        <position position="64"/>
    </location>
    <ligand>
        <name>chlorophyll b</name>
        <dbReference type="ChEBI" id="CHEBI:61721"/>
        <label>1</label>
    </ligand>
    <ligandPart>
        <name>Mg</name>
        <dbReference type="ChEBI" id="CHEBI:25107"/>
    </ligandPart>
</feature>
<evidence type="ECO:0000256" key="2">
    <source>
        <dbReference type="ARBA" id="ARBA00022528"/>
    </source>
</evidence>
<evidence type="ECO:0008006" key="7">
    <source>
        <dbReference type="Google" id="ProtNLM"/>
    </source>
</evidence>
<evidence type="ECO:0000256" key="4">
    <source>
        <dbReference type="ARBA" id="ARBA00022640"/>
    </source>
</evidence>
<evidence type="ECO:0000256" key="1">
    <source>
        <dbReference type="ARBA" id="ARBA00004229"/>
    </source>
</evidence>
<reference evidence="6" key="1">
    <citation type="submission" date="2021-01" db="EMBL/GenBank/DDBJ databases">
        <authorList>
            <person name="Corre E."/>
            <person name="Pelletier E."/>
            <person name="Niang G."/>
            <person name="Scheremetjew M."/>
            <person name="Finn R."/>
            <person name="Kale V."/>
            <person name="Holt S."/>
            <person name="Cochrane G."/>
            <person name="Meng A."/>
            <person name="Brown T."/>
            <person name="Cohen L."/>
        </authorList>
    </citation>
    <scope>NUCLEOTIDE SEQUENCE</scope>
    <source>
        <strain evidence="6">UTEX LB 985</strain>
    </source>
</reference>
<dbReference type="AlphaFoldDB" id="A0A7S2DPP8"/>
<protein>
    <recommendedName>
        <fullName evidence="7">Chlorophyll a-b binding protein, chloroplastic</fullName>
    </recommendedName>
</protein>
<dbReference type="GO" id="GO:0016168">
    <property type="term" value="F:chlorophyll binding"/>
    <property type="evidence" value="ECO:0007669"/>
    <property type="project" value="UniProtKB-KW"/>
</dbReference>
<keyword evidence="3" id="KW-0602">Photosynthesis</keyword>
<dbReference type="Gene3D" id="1.10.3460.10">
    <property type="entry name" value="Chlorophyll a/b binding protein domain"/>
    <property type="match status" value="1"/>
</dbReference>
<comment type="subcellular location">
    <subcellularLocation>
        <location evidence="1">Plastid</location>
        <location evidence="1">Chloroplast</location>
    </subcellularLocation>
</comment>
<feature type="binding site" evidence="5">
    <location>
        <position position="190"/>
    </location>
    <ligand>
        <name>chlorophyll a</name>
        <dbReference type="ChEBI" id="CHEBI:58416"/>
        <label>1</label>
    </ligand>
</feature>
<feature type="binding site" evidence="5">
    <location>
        <position position="59"/>
    </location>
    <ligand>
        <name>chlorophyll a</name>
        <dbReference type="ChEBI" id="CHEBI:58416"/>
        <label>1</label>
    </ligand>
</feature>
<dbReference type="GO" id="GO:0009765">
    <property type="term" value="P:photosynthesis, light harvesting"/>
    <property type="evidence" value="ECO:0007669"/>
    <property type="project" value="InterPro"/>
</dbReference>
<feature type="binding site" evidence="5">
    <location>
        <position position="187"/>
    </location>
    <ligand>
        <name>chlorophyll a</name>
        <dbReference type="ChEBI" id="CHEBI:58416"/>
        <label>1</label>
    </ligand>
</feature>